<proteinExistence type="predicted"/>
<dbReference type="OrthoDB" id="5296629at2"/>
<accession>A0A147GXA0</accession>
<dbReference type="RefSeq" id="WP_058641838.1">
    <property type="nucleotide sequence ID" value="NZ_LDSL01000060.1"/>
</dbReference>
<evidence type="ECO:0000313" key="1">
    <source>
        <dbReference type="EMBL" id="KTT22199.1"/>
    </source>
</evidence>
<organism evidence="1 2">
    <name type="scientific">Pseudacidovorax intermedius</name>
    <dbReference type="NCBI Taxonomy" id="433924"/>
    <lineage>
        <taxon>Bacteria</taxon>
        <taxon>Pseudomonadati</taxon>
        <taxon>Pseudomonadota</taxon>
        <taxon>Betaproteobacteria</taxon>
        <taxon>Burkholderiales</taxon>
        <taxon>Comamonadaceae</taxon>
        <taxon>Pseudacidovorax</taxon>
    </lineage>
</organism>
<sequence>MLYRFKSQASADVVMLEPSARHLLEIIGKSPGAQGVITVDQMPGAISALEAAVANEAKMAHHGTHDAHAMEEHDAKSEIQHVSLHQRATPLIHMLRESHDEGKDIVWGT</sequence>
<dbReference type="Proteomes" id="UP000072741">
    <property type="component" value="Unassembled WGS sequence"/>
</dbReference>
<gene>
    <name evidence="1" type="ORF">NS331_09905</name>
</gene>
<dbReference type="AlphaFoldDB" id="A0A147GXA0"/>
<name>A0A147GXA0_9BURK</name>
<dbReference type="Pfam" id="PF08895">
    <property type="entry name" value="DUF1840"/>
    <property type="match status" value="1"/>
</dbReference>
<dbReference type="InterPro" id="IPR014991">
    <property type="entry name" value="DUF1840"/>
</dbReference>
<protein>
    <recommendedName>
        <fullName evidence="3">DUF1840 domain-containing protein</fullName>
    </recommendedName>
</protein>
<keyword evidence="2" id="KW-1185">Reference proteome</keyword>
<reference evidence="1 2" key="1">
    <citation type="journal article" date="2016" name="Front. Microbiol.">
        <title>Genomic Resource of Rice Seed Associated Bacteria.</title>
        <authorList>
            <person name="Midha S."/>
            <person name="Bansal K."/>
            <person name="Sharma S."/>
            <person name="Kumar N."/>
            <person name="Patil P.P."/>
            <person name="Chaudhry V."/>
            <person name="Patil P.B."/>
        </authorList>
    </citation>
    <scope>NUCLEOTIDE SEQUENCE [LARGE SCALE GENOMIC DNA]</scope>
    <source>
        <strain evidence="1 2">NS331</strain>
    </source>
</reference>
<evidence type="ECO:0008006" key="3">
    <source>
        <dbReference type="Google" id="ProtNLM"/>
    </source>
</evidence>
<dbReference type="EMBL" id="LDSL01000060">
    <property type="protein sequence ID" value="KTT22199.1"/>
    <property type="molecule type" value="Genomic_DNA"/>
</dbReference>
<comment type="caution">
    <text evidence="1">The sequence shown here is derived from an EMBL/GenBank/DDBJ whole genome shotgun (WGS) entry which is preliminary data.</text>
</comment>
<evidence type="ECO:0000313" key="2">
    <source>
        <dbReference type="Proteomes" id="UP000072741"/>
    </source>
</evidence>